<protein>
    <submittedName>
        <fullName evidence="1">Uncharacterized protein</fullName>
    </submittedName>
</protein>
<evidence type="ECO:0000313" key="2">
    <source>
        <dbReference type="Proteomes" id="UP000007151"/>
    </source>
</evidence>
<accession>A0A212EPB5</accession>
<comment type="caution">
    <text evidence="1">The sequence shown here is derived from an EMBL/GenBank/DDBJ whole genome shotgun (WGS) entry which is preliminary data.</text>
</comment>
<organism evidence="1 2">
    <name type="scientific">Danaus plexippus plexippus</name>
    <dbReference type="NCBI Taxonomy" id="278856"/>
    <lineage>
        <taxon>Eukaryota</taxon>
        <taxon>Metazoa</taxon>
        <taxon>Ecdysozoa</taxon>
        <taxon>Arthropoda</taxon>
        <taxon>Hexapoda</taxon>
        <taxon>Insecta</taxon>
        <taxon>Pterygota</taxon>
        <taxon>Neoptera</taxon>
        <taxon>Endopterygota</taxon>
        <taxon>Lepidoptera</taxon>
        <taxon>Glossata</taxon>
        <taxon>Ditrysia</taxon>
        <taxon>Papilionoidea</taxon>
        <taxon>Nymphalidae</taxon>
        <taxon>Danainae</taxon>
        <taxon>Danaini</taxon>
        <taxon>Danaina</taxon>
        <taxon>Danaus</taxon>
        <taxon>Danaus</taxon>
    </lineage>
</organism>
<dbReference type="AlphaFoldDB" id="A0A212EPB5"/>
<dbReference type="InParanoid" id="A0A212EPB5"/>
<name>A0A212EPB5_DANPL</name>
<reference evidence="1 2" key="1">
    <citation type="journal article" date="2011" name="Cell">
        <title>The monarch butterfly genome yields insights into long-distance migration.</title>
        <authorList>
            <person name="Zhan S."/>
            <person name="Merlin C."/>
            <person name="Boore J.L."/>
            <person name="Reppert S.M."/>
        </authorList>
    </citation>
    <scope>NUCLEOTIDE SEQUENCE [LARGE SCALE GENOMIC DNA]</scope>
    <source>
        <strain evidence="1">F-2</strain>
    </source>
</reference>
<proteinExistence type="predicted"/>
<keyword evidence="2" id="KW-1185">Reference proteome</keyword>
<dbReference type="EMBL" id="AGBW02013511">
    <property type="protein sequence ID" value="OWR43314.1"/>
    <property type="molecule type" value="Genomic_DNA"/>
</dbReference>
<dbReference type="KEGG" id="dpl:KGM_212206"/>
<evidence type="ECO:0000313" key="1">
    <source>
        <dbReference type="EMBL" id="OWR43314.1"/>
    </source>
</evidence>
<sequence length="87" mass="9216">MLSWGAGLAGAGSSRYAPSALPVSIEEYSSDEAIIEAQGALLAGSVARTRRRHAVKIKRKSKVAIRALRYVLGMPTESDAILLPHAV</sequence>
<dbReference type="Proteomes" id="UP000007151">
    <property type="component" value="Unassembled WGS sequence"/>
</dbReference>
<gene>
    <name evidence="1" type="ORF">KGM_212206</name>
</gene>